<proteinExistence type="inferred from homology"/>
<evidence type="ECO:0000256" key="9">
    <source>
        <dbReference type="ARBA" id="ARBA00030615"/>
    </source>
</evidence>
<evidence type="ECO:0000259" key="11">
    <source>
        <dbReference type="Pfam" id="PF18311"/>
    </source>
</evidence>
<protein>
    <recommendedName>
        <fullName evidence="9">Ribosomal RNA-processing protein 40</fullName>
    </recommendedName>
</protein>
<dbReference type="InterPro" id="IPR037319">
    <property type="entry name" value="Rrp40_S1"/>
</dbReference>
<evidence type="ECO:0000256" key="7">
    <source>
        <dbReference type="ARBA" id="ARBA00022884"/>
    </source>
</evidence>
<dbReference type="CDD" id="cd05790">
    <property type="entry name" value="S1_Rrp40"/>
    <property type="match status" value="1"/>
</dbReference>
<accession>A0A3N4ID67</accession>
<keyword evidence="4" id="KW-0963">Cytoplasm</keyword>
<keyword evidence="13" id="KW-1185">Reference proteome</keyword>
<organism evidence="12 13">
    <name type="scientific">Ascobolus immersus RN42</name>
    <dbReference type="NCBI Taxonomy" id="1160509"/>
    <lineage>
        <taxon>Eukaryota</taxon>
        <taxon>Fungi</taxon>
        <taxon>Dikarya</taxon>
        <taxon>Ascomycota</taxon>
        <taxon>Pezizomycotina</taxon>
        <taxon>Pezizomycetes</taxon>
        <taxon>Pezizales</taxon>
        <taxon>Ascobolaceae</taxon>
        <taxon>Ascobolus</taxon>
    </lineage>
</organism>
<evidence type="ECO:0000313" key="12">
    <source>
        <dbReference type="EMBL" id="RPA82638.1"/>
    </source>
</evidence>
<dbReference type="InterPro" id="IPR041054">
    <property type="entry name" value="Rrp40_N_euk"/>
</dbReference>
<evidence type="ECO:0000256" key="1">
    <source>
        <dbReference type="ARBA" id="ARBA00004496"/>
    </source>
</evidence>
<dbReference type="GO" id="GO:0071034">
    <property type="term" value="P:CUT catabolic process"/>
    <property type="evidence" value="ECO:0007669"/>
    <property type="project" value="TreeGrafter"/>
</dbReference>
<feature type="domain" description="K Homology" evidence="10">
    <location>
        <begin position="163"/>
        <end position="231"/>
    </location>
</feature>
<evidence type="ECO:0000256" key="3">
    <source>
        <dbReference type="ARBA" id="ARBA00007841"/>
    </source>
</evidence>
<comment type="similarity">
    <text evidence="3">Belongs to the RRP40 family.</text>
</comment>
<dbReference type="Gene3D" id="2.40.50.100">
    <property type="match status" value="1"/>
</dbReference>
<dbReference type="AlphaFoldDB" id="A0A3N4ID67"/>
<dbReference type="InterPro" id="IPR036612">
    <property type="entry name" value="KH_dom_type_1_sf"/>
</dbReference>
<dbReference type="InterPro" id="IPR026699">
    <property type="entry name" value="Exosome_RNA_bind1/RRP40/RRP4"/>
</dbReference>
<evidence type="ECO:0000256" key="5">
    <source>
        <dbReference type="ARBA" id="ARBA00022552"/>
    </source>
</evidence>
<dbReference type="InterPro" id="IPR012340">
    <property type="entry name" value="NA-bd_OB-fold"/>
</dbReference>
<dbReference type="FunFam" id="3.30.1370.10:FF:000038">
    <property type="entry name" value="exosome complex component RRP40"/>
    <property type="match status" value="1"/>
</dbReference>
<dbReference type="Gene3D" id="2.40.50.140">
    <property type="entry name" value="Nucleic acid-binding proteins"/>
    <property type="match status" value="1"/>
</dbReference>
<dbReference type="PANTHER" id="PTHR21321:SF1">
    <property type="entry name" value="EXOSOME COMPLEX COMPONENT RRP40"/>
    <property type="match status" value="1"/>
</dbReference>
<dbReference type="CDD" id="cd22526">
    <property type="entry name" value="KH-I_Rrp40"/>
    <property type="match status" value="1"/>
</dbReference>
<dbReference type="GO" id="GO:0071038">
    <property type="term" value="P:TRAMP-dependent tRNA surveillance pathway"/>
    <property type="evidence" value="ECO:0007669"/>
    <property type="project" value="TreeGrafter"/>
</dbReference>
<dbReference type="Pfam" id="PF18311">
    <property type="entry name" value="Rrp40_N"/>
    <property type="match status" value="1"/>
</dbReference>
<name>A0A3N4ID67_ASCIM</name>
<dbReference type="SUPFAM" id="SSF50249">
    <property type="entry name" value="Nucleic acid-binding proteins"/>
    <property type="match status" value="1"/>
</dbReference>
<evidence type="ECO:0000256" key="8">
    <source>
        <dbReference type="ARBA" id="ARBA00023242"/>
    </source>
</evidence>
<evidence type="ECO:0000313" key="13">
    <source>
        <dbReference type="Proteomes" id="UP000275078"/>
    </source>
</evidence>
<evidence type="ECO:0000256" key="6">
    <source>
        <dbReference type="ARBA" id="ARBA00022835"/>
    </source>
</evidence>
<comment type="subcellular location">
    <subcellularLocation>
        <location evidence="1">Cytoplasm</location>
    </subcellularLocation>
    <subcellularLocation>
        <location evidence="2">Nucleus</location>
        <location evidence="2">Nucleolus</location>
    </subcellularLocation>
</comment>
<dbReference type="GO" id="GO:0034475">
    <property type="term" value="P:U4 snRNA 3'-end processing"/>
    <property type="evidence" value="ECO:0007669"/>
    <property type="project" value="TreeGrafter"/>
</dbReference>
<dbReference type="InterPro" id="IPR004088">
    <property type="entry name" value="KH_dom_type_1"/>
</dbReference>
<dbReference type="InterPro" id="IPR049469">
    <property type="entry name" value="RRP40_KH-I"/>
</dbReference>
<dbReference type="GO" id="GO:0000467">
    <property type="term" value="P:exonucleolytic trimming to generate mature 3'-end of 5.8S rRNA from tricistronic rRNA transcript (SSU-rRNA, 5.8S rRNA, LSU-rRNA)"/>
    <property type="evidence" value="ECO:0007669"/>
    <property type="project" value="TreeGrafter"/>
</dbReference>
<dbReference type="Pfam" id="PF21262">
    <property type="entry name" value="RRP40_S1"/>
    <property type="match status" value="1"/>
</dbReference>
<evidence type="ECO:0000256" key="2">
    <source>
        <dbReference type="ARBA" id="ARBA00004604"/>
    </source>
</evidence>
<dbReference type="GO" id="GO:0071035">
    <property type="term" value="P:nuclear polyadenylation-dependent rRNA catabolic process"/>
    <property type="evidence" value="ECO:0007669"/>
    <property type="project" value="TreeGrafter"/>
</dbReference>
<dbReference type="PANTHER" id="PTHR21321">
    <property type="entry name" value="PNAS-3 RELATED"/>
    <property type="match status" value="1"/>
</dbReference>
<dbReference type="GO" id="GO:0005730">
    <property type="term" value="C:nucleolus"/>
    <property type="evidence" value="ECO:0007669"/>
    <property type="project" value="UniProtKB-SubCell"/>
</dbReference>
<feature type="domain" description="Exosome complex exonuclease Rrp40 N-terminal" evidence="11">
    <location>
        <begin position="31"/>
        <end position="71"/>
    </location>
</feature>
<dbReference type="EMBL" id="ML119670">
    <property type="protein sequence ID" value="RPA82638.1"/>
    <property type="molecule type" value="Genomic_DNA"/>
</dbReference>
<dbReference type="GO" id="GO:0000176">
    <property type="term" value="C:nuclear exosome (RNase complex)"/>
    <property type="evidence" value="ECO:0007669"/>
    <property type="project" value="TreeGrafter"/>
</dbReference>
<evidence type="ECO:0000256" key="4">
    <source>
        <dbReference type="ARBA" id="ARBA00022490"/>
    </source>
</evidence>
<dbReference type="GO" id="GO:0071051">
    <property type="term" value="P:poly(A)-dependent snoRNA 3'-end processing"/>
    <property type="evidence" value="ECO:0007669"/>
    <property type="project" value="TreeGrafter"/>
</dbReference>
<dbReference type="Proteomes" id="UP000275078">
    <property type="component" value="Unassembled WGS sequence"/>
</dbReference>
<dbReference type="Gene3D" id="3.30.1370.10">
    <property type="entry name" value="K Homology domain, type 1"/>
    <property type="match status" value="1"/>
</dbReference>
<dbReference type="GO" id="GO:0000177">
    <property type="term" value="C:cytoplasmic exosome (RNase complex)"/>
    <property type="evidence" value="ECO:0007669"/>
    <property type="project" value="TreeGrafter"/>
</dbReference>
<gene>
    <name evidence="12" type="ORF">BJ508DRAFT_414054</name>
</gene>
<dbReference type="GO" id="GO:0003723">
    <property type="term" value="F:RNA binding"/>
    <property type="evidence" value="ECO:0007669"/>
    <property type="project" value="UniProtKB-KW"/>
</dbReference>
<keyword evidence="6" id="KW-0271">Exosome</keyword>
<keyword evidence="7" id="KW-0694">RNA-binding</keyword>
<reference evidence="12 13" key="1">
    <citation type="journal article" date="2018" name="Nat. Ecol. Evol.">
        <title>Pezizomycetes genomes reveal the molecular basis of ectomycorrhizal truffle lifestyle.</title>
        <authorList>
            <person name="Murat C."/>
            <person name="Payen T."/>
            <person name="Noel B."/>
            <person name="Kuo A."/>
            <person name="Morin E."/>
            <person name="Chen J."/>
            <person name="Kohler A."/>
            <person name="Krizsan K."/>
            <person name="Balestrini R."/>
            <person name="Da Silva C."/>
            <person name="Montanini B."/>
            <person name="Hainaut M."/>
            <person name="Levati E."/>
            <person name="Barry K.W."/>
            <person name="Belfiori B."/>
            <person name="Cichocki N."/>
            <person name="Clum A."/>
            <person name="Dockter R.B."/>
            <person name="Fauchery L."/>
            <person name="Guy J."/>
            <person name="Iotti M."/>
            <person name="Le Tacon F."/>
            <person name="Lindquist E.A."/>
            <person name="Lipzen A."/>
            <person name="Malagnac F."/>
            <person name="Mello A."/>
            <person name="Molinier V."/>
            <person name="Miyauchi S."/>
            <person name="Poulain J."/>
            <person name="Riccioni C."/>
            <person name="Rubini A."/>
            <person name="Sitrit Y."/>
            <person name="Splivallo R."/>
            <person name="Traeger S."/>
            <person name="Wang M."/>
            <person name="Zifcakova L."/>
            <person name="Wipf D."/>
            <person name="Zambonelli A."/>
            <person name="Paolocci F."/>
            <person name="Nowrousian M."/>
            <person name="Ottonello S."/>
            <person name="Baldrian P."/>
            <person name="Spatafora J.W."/>
            <person name="Henrissat B."/>
            <person name="Nagy L.G."/>
            <person name="Aury J.M."/>
            <person name="Wincker P."/>
            <person name="Grigoriev I.V."/>
            <person name="Bonfante P."/>
            <person name="Martin F.M."/>
        </authorList>
    </citation>
    <scope>NUCLEOTIDE SEQUENCE [LARGE SCALE GENOMIC DNA]</scope>
    <source>
        <strain evidence="12 13">RN42</strain>
    </source>
</reference>
<evidence type="ECO:0000259" key="10">
    <source>
        <dbReference type="Pfam" id="PF15985"/>
    </source>
</evidence>
<dbReference type="STRING" id="1160509.A0A3N4ID67"/>
<dbReference type="SUPFAM" id="SSF54791">
    <property type="entry name" value="Eukaryotic type KH-domain (KH-domain type I)"/>
    <property type="match status" value="1"/>
</dbReference>
<keyword evidence="8" id="KW-0539">Nucleus</keyword>
<sequence length="264" mass="28539">MSLATLDPALIVLPGDDLPALPTPSKPRGTVKLGPGITHLPAPSSVIPTRAGEAIVDEKKCAVWIESNNKRYVPQVNDSIIGVVLRSTADSFFLSIPGSSNLQSVVLPHLAFENATKKTKPNFVAGTVVYCRVSLANKFMDTEVECFNAETGKADGFGELKNGMLFPVSLGLARRLLGDGKKLRLLKGRQATGKKIPMSNGLEAIEELGQRLSFEIAVGRNGRVWVNSADTKTTLLIGKTIQDCEFLTGQEQKELVRERVKSLQ</sequence>
<dbReference type="FunFam" id="2.40.50.140:FF:000127">
    <property type="entry name" value="Exosome complex component RRP40"/>
    <property type="match status" value="1"/>
</dbReference>
<dbReference type="OrthoDB" id="340500at2759"/>
<keyword evidence="5" id="KW-0698">rRNA processing</keyword>
<dbReference type="Pfam" id="PF15985">
    <property type="entry name" value="KH_6"/>
    <property type="match status" value="1"/>
</dbReference>